<dbReference type="EMBL" id="JAVRRJ010000004">
    <property type="protein sequence ID" value="KAK5085379.1"/>
    <property type="molecule type" value="Genomic_DNA"/>
</dbReference>
<comment type="caution">
    <text evidence="2">The sequence shown here is derived from an EMBL/GenBank/DDBJ whole genome shotgun (WGS) entry which is preliminary data.</text>
</comment>
<dbReference type="AlphaFoldDB" id="A0AAN7Y629"/>
<feature type="region of interest" description="Disordered" evidence="1">
    <location>
        <begin position="105"/>
        <end position="127"/>
    </location>
</feature>
<evidence type="ECO:0000256" key="1">
    <source>
        <dbReference type="SAM" id="MobiDB-lite"/>
    </source>
</evidence>
<reference evidence="2 3" key="1">
    <citation type="submission" date="2023-08" db="EMBL/GenBank/DDBJ databases">
        <title>Black Yeasts Isolated from many extreme environments.</title>
        <authorList>
            <person name="Coleine C."/>
            <person name="Stajich J.E."/>
            <person name="Selbmann L."/>
        </authorList>
    </citation>
    <scope>NUCLEOTIDE SEQUENCE [LARGE SCALE GENOMIC DNA]</scope>
    <source>
        <strain evidence="2 3">CCFEE 5910</strain>
    </source>
</reference>
<evidence type="ECO:0000313" key="3">
    <source>
        <dbReference type="Proteomes" id="UP001309876"/>
    </source>
</evidence>
<dbReference type="Proteomes" id="UP001309876">
    <property type="component" value="Unassembled WGS sequence"/>
</dbReference>
<feature type="region of interest" description="Disordered" evidence="1">
    <location>
        <begin position="56"/>
        <end position="82"/>
    </location>
</feature>
<feature type="region of interest" description="Disordered" evidence="1">
    <location>
        <begin position="538"/>
        <end position="572"/>
    </location>
</feature>
<name>A0AAN7Y629_9EURO</name>
<feature type="compositionally biased region" description="Pro residues" evidence="1">
    <location>
        <begin position="113"/>
        <end position="124"/>
    </location>
</feature>
<organism evidence="2 3">
    <name type="scientific">Lithohypha guttulata</name>
    <dbReference type="NCBI Taxonomy" id="1690604"/>
    <lineage>
        <taxon>Eukaryota</taxon>
        <taxon>Fungi</taxon>
        <taxon>Dikarya</taxon>
        <taxon>Ascomycota</taxon>
        <taxon>Pezizomycotina</taxon>
        <taxon>Eurotiomycetes</taxon>
        <taxon>Chaetothyriomycetidae</taxon>
        <taxon>Chaetothyriales</taxon>
        <taxon>Trichomeriaceae</taxon>
        <taxon>Lithohypha</taxon>
    </lineage>
</organism>
<gene>
    <name evidence="2" type="ORF">LTR05_004663</name>
</gene>
<evidence type="ECO:0000313" key="2">
    <source>
        <dbReference type="EMBL" id="KAK5085379.1"/>
    </source>
</evidence>
<proteinExistence type="predicted"/>
<feature type="region of interest" description="Disordered" evidence="1">
    <location>
        <begin position="1"/>
        <end position="20"/>
    </location>
</feature>
<protein>
    <submittedName>
        <fullName evidence="2">Uncharacterized protein</fullName>
    </submittedName>
</protein>
<feature type="compositionally biased region" description="Polar residues" evidence="1">
    <location>
        <begin position="538"/>
        <end position="547"/>
    </location>
</feature>
<sequence>MSDRRYGDFSGQGSSHIHAGDSHITNHGLIVHLNGENVNAETLQLLLNHLNRSVVEPTKRDAKTTIGDESEDGSHTTELPSIRDIRIAAVPALAAKSAECPTIASTGAHSQTPAPPRPPPPPPRALSATDIRSVLNQYPLDNLAVKIPVEASNQKPVPSRPPVSQDAGPRSSVPGPDSSPTKPELTMRVTVRGPPKPDGASGSQTNADNLTVQITPPYILASITIIVGNIRTTYLSSCGGWNRVFSPAKVDNLSVSPTATQNLQLVLRLKKTWLWTQTAKKDFFSTPEITPKVDVVLNSCTIEIPSTCLQALRQKYDGYYISNEVSDLLSFTRAPVSGLSATANMLLNTSLLDGESFVLMFGKDTYLRPTRGRRKESVQSRTVEFFTLDVLPREHVHSIHVRSGGYNLLKYLNNAGVWQRMSGLDNTGKLRGRVGGTWGHKTAQIVVRLCKGWTWMSPESVSSEVIVRQETDDGLHSSEIIIFRGDVPDKLITKIQPCLSICCVNVPAVLSPKPLAITGEAIGSSAISTQSVTTTPPIAKASTNAKPSLTAYEPLKPVAKGPAPPPPPRTLRKRDVAIALASLVFD</sequence>
<accession>A0AAN7Y629</accession>
<feature type="region of interest" description="Disordered" evidence="1">
    <location>
        <begin position="149"/>
        <end position="208"/>
    </location>
</feature>
<keyword evidence="3" id="KW-1185">Reference proteome</keyword>